<evidence type="ECO:0000256" key="2">
    <source>
        <dbReference type="ARBA" id="ARBA00004196"/>
    </source>
</evidence>
<organism evidence="13 14">
    <name type="scientific">Candidatus Limosilactobacillus merdavium</name>
    <dbReference type="NCBI Taxonomy" id="2838651"/>
    <lineage>
        <taxon>Bacteria</taxon>
        <taxon>Bacillati</taxon>
        <taxon>Bacillota</taxon>
        <taxon>Bacilli</taxon>
        <taxon>Lactobacillales</taxon>
        <taxon>Lactobacillaceae</taxon>
        <taxon>Limosilactobacillus</taxon>
    </lineage>
</organism>
<feature type="active site" evidence="11">
    <location>
        <position position="245"/>
    </location>
</feature>
<sequence>MEVKECLIPFGKYKTYCRIVGKKTKRPPLALLHGGPGSTHNYFELLDNLAESSGRQLIMYDQIGCGQSSLPDNHPEIYNAKTWVSELINLRKQLQLTNIHLLGQSWGGMLAIIYLCDYQPQGIKSLILSSTLSSADLWQSELHRLIKYLPANEQKAILKAEKTNKFDQPEYLQANQHFMELHASGPITAESPEPLRRVKNGGEKAYLTAWGPNEYNPLGNLRDYEYTDQLNKIAIPSLVINGTDDLCTPLDAKTMYDNIPNASWHLFQGARHMVFADQPEKYQQLLTKWLLNHDN</sequence>
<protein>
    <recommendedName>
        <fullName evidence="5 10">Proline iminopeptidase</fullName>
        <shortName evidence="10">PIP</shortName>
        <ecNumber evidence="4 10">3.4.11.5</ecNumber>
    </recommendedName>
    <alternativeName>
        <fullName evidence="9 10">Prolyl aminopeptidase</fullName>
    </alternativeName>
</protein>
<dbReference type="GO" id="GO:0004177">
    <property type="term" value="F:aminopeptidase activity"/>
    <property type="evidence" value="ECO:0007669"/>
    <property type="project" value="UniProtKB-KW"/>
</dbReference>
<dbReference type="InterPro" id="IPR000073">
    <property type="entry name" value="AB_hydrolase_1"/>
</dbReference>
<dbReference type="PANTHER" id="PTHR43798:SF33">
    <property type="entry name" value="HYDROLASE, PUTATIVE (AFU_ORTHOLOGUE AFUA_2G14860)-RELATED"/>
    <property type="match status" value="1"/>
</dbReference>
<dbReference type="InterPro" id="IPR050266">
    <property type="entry name" value="AB_hydrolase_sf"/>
</dbReference>
<dbReference type="InterPro" id="IPR029058">
    <property type="entry name" value="AB_hydrolase_fold"/>
</dbReference>
<evidence type="ECO:0000256" key="4">
    <source>
        <dbReference type="ARBA" id="ARBA00012568"/>
    </source>
</evidence>
<feature type="active site" description="Nucleophile" evidence="11">
    <location>
        <position position="105"/>
    </location>
</feature>
<dbReference type="PIRSF" id="PIRSF005539">
    <property type="entry name" value="Pept_S33_TRI_F1"/>
    <property type="match status" value="1"/>
</dbReference>
<gene>
    <name evidence="13" type="ORF">H9843_01090</name>
</gene>
<evidence type="ECO:0000256" key="10">
    <source>
        <dbReference type="PIRNR" id="PIRNR005539"/>
    </source>
</evidence>
<comment type="function">
    <text evidence="10">Releases the N-terminal proline from various substrates.</text>
</comment>
<dbReference type="PRINTS" id="PR00793">
    <property type="entry name" value="PROAMNOPTASE"/>
</dbReference>
<evidence type="ECO:0000313" key="14">
    <source>
        <dbReference type="Proteomes" id="UP000824180"/>
    </source>
</evidence>
<name>A0A9E2KTY8_9LACO</name>
<keyword evidence="8 10" id="KW-0378">Hydrolase</keyword>
<dbReference type="InterPro" id="IPR005945">
    <property type="entry name" value="Pro_imino_pep"/>
</dbReference>
<evidence type="ECO:0000313" key="13">
    <source>
        <dbReference type="EMBL" id="MBU3829492.1"/>
    </source>
</evidence>
<dbReference type="NCBIfam" id="TIGR01250">
    <property type="entry name" value="pro_imino_pep_2"/>
    <property type="match status" value="1"/>
</dbReference>
<keyword evidence="7 10" id="KW-0645">Protease</keyword>
<dbReference type="GO" id="GO:0030313">
    <property type="term" value="C:cell envelope"/>
    <property type="evidence" value="ECO:0007669"/>
    <property type="project" value="UniProtKB-SubCell"/>
</dbReference>
<feature type="active site" description="Proton donor" evidence="11">
    <location>
        <position position="272"/>
    </location>
</feature>
<dbReference type="Proteomes" id="UP000824180">
    <property type="component" value="Unassembled WGS sequence"/>
</dbReference>
<evidence type="ECO:0000259" key="12">
    <source>
        <dbReference type="Pfam" id="PF00561"/>
    </source>
</evidence>
<dbReference type="NCBIfam" id="NF045945">
    <property type="entry name" value="ProImpepLactob"/>
    <property type="match status" value="1"/>
</dbReference>
<evidence type="ECO:0000256" key="9">
    <source>
        <dbReference type="ARBA" id="ARBA00029605"/>
    </source>
</evidence>
<evidence type="ECO:0000256" key="11">
    <source>
        <dbReference type="PIRSR" id="PIRSR005539-1"/>
    </source>
</evidence>
<reference evidence="13" key="1">
    <citation type="journal article" date="2021" name="PeerJ">
        <title>Extensive microbial diversity within the chicken gut microbiome revealed by metagenomics and culture.</title>
        <authorList>
            <person name="Gilroy R."/>
            <person name="Ravi A."/>
            <person name="Getino M."/>
            <person name="Pursley I."/>
            <person name="Horton D.L."/>
            <person name="Alikhan N.F."/>
            <person name="Baker D."/>
            <person name="Gharbi K."/>
            <person name="Hall N."/>
            <person name="Watson M."/>
            <person name="Adriaenssens E.M."/>
            <person name="Foster-Nyarko E."/>
            <person name="Jarju S."/>
            <person name="Secka A."/>
            <person name="Antonio M."/>
            <person name="Oren A."/>
            <person name="Chaudhuri R.R."/>
            <person name="La Ragione R."/>
            <person name="Hildebrand F."/>
            <person name="Pallen M.J."/>
        </authorList>
    </citation>
    <scope>NUCLEOTIDE SEQUENCE</scope>
    <source>
        <strain evidence="13">876</strain>
    </source>
</reference>
<accession>A0A9E2KTY8</accession>
<evidence type="ECO:0000256" key="7">
    <source>
        <dbReference type="ARBA" id="ARBA00022670"/>
    </source>
</evidence>
<keyword evidence="6 10" id="KW-0031">Aminopeptidase</keyword>
<comment type="caution">
    <text evidence="13">The sequence shown here is derived from an EMBL/GenBank/DDBJ whole genome shotgun (WGS) entry which is preliminary data.</text>
</comment>
<dbReference type="EC" id="3.4.11.5" evidence="4 10"/>
<dbReference type="EMBL" id="JAHLFK010000007">
    <property type="protein sequence ID" value="MBU3829492.1"/>
    <property type="molecule type" value="Genomic_DNA"/>
</dbReference>
<dbReference type="Pfam" id="PF00561">
    <property type="entry name" value="Abhydrolase_1"/>
    <property type="match status" value="1"/>
</dbReference>
<evidence type="ECO:0000256" key="3">
    <source>
        <dbReference type="ARBA" id="ARBA00010088"/>
    </source>
</evidence>
<evidence type="ECO:0000256" key="1">
    <source>
        <dbReference type="ARBA" id="ARBA00001585"/>
    </source>
</evidence>
<dbReference type="InterPro" id="IPR002410">
    <property type="entry name" value="Peptidase_S33"/>
</dbReference>
<evidence type="ECO:0000256" key="8">
    <source>
        <dbReference type="ARBA" id="ARBA00022801"/>
    </source>
</evidence>
<proteinExistence type="inferred from homology"/>
<dbReference type="AlphaFoldDB" id="A0A9E2KTY8"/>
<feature type="domain" description="AB hydrolase-1" evidence="12">
    <location>
        <begin position="27"/>
        <end position="278"/>
    </location>
</feature>
<comment type="subcellular location">
    <subcellularLocation>
        <location evidence="2">Cell envelope</location>
    </subcellularLocation>
</comment>
<dbReference type="GO" id="GO:0016020">
    <property type="term" value="C:membrane"/>
    <property type="evidence" value="ECO:0007669"/>
    <property type="project" value="TreeGrafter"/>
</dbReference>
<dbReference type="Gene3D" id="3.40.50.1820">
    <property type="entry name" value="alpha/beta hydrolase"/>
    <property type="match status" value="1"/>
</dbReference>
<dbReference type="SUPFAM" id="SSF53474">
    <property type="entry name" value="alpha/beta-Hydrolases"/>
    <property type="match status" value="1"/>
</dbReference>
<comment type="catalytic activity">
    <reaction evidence="1 10">
        <text>Release of N-terminal proline from a peptide.</text>
        <dbReference type="EC" id="3.4.11.5"/>
    </reaction>
</comment>
<dbReference type="GO" id="GO:0006508">
    <property type="term" value="P:proteolysis"/>
    <property type="evidence" value="ECO:0007669"/>
    <property type="project" value="UniProtKB-KW"/>
</dbReference>
<reference evidence="13" key="2">
    <citation type="submission" date="2021-04" db="EMBL/GenBank/DDBJ databases">
        <authorList>
            <person name="Gilroy R."/>
        </authorList>
    </citation>
    <scope>NUCLEOTIDE SEQUENCE</scope>
    <source>
        <strain evidence="13">876</strain>
    </source>
</reference>
<evidence type="ECO:0000256" key="6">
    <source>
        <dbReference type="ARBA" id="ARBA00022438"/>
    </source>
</evidence>
<comment type="similarity">
    <text evidence="3 10">Belongs to the peptidase S33 family.</text>
</comment>
<evidence type="ECO:0000256" key="5">
    <source>
        <dbReference type="ARBA" id="ARBA00021843"/>
    </source>
</evidence>
<dbReference type="PANTHER" id="PTHR43798">
    <property type="entry name" value="MONOACYLGLYCEROL LIPASE"/>
    <property type="match status" value="1"/>
</dbReference>